<organism evidence="1 2">
    <name type="scientific">Fusarium vanettenii (strain ATCC MYA-4622 / CBS 123669 / FGSC 9596 / NRRL 45880 / 77-13-4)</name>
    <name type="common">Fusarium solani subsp. pisi</name>
    <dbReference type="NCBI Taxonomy" id="660122"/>
    <lineage>
        <taxon>Eukaryota</taxon>
        <taxon>Fungi</taxon>
        <taxon>Dikarya</taxon>
        <taxon>Ascomycota</taxon>
        <taxon>Pezizomycotina</taxon>
        <taxon>Sordariomycetes</taxon>
        <taxon>Hypocreomycetidae</taxon>
        <taxon>Hypocreales</taxon>
        <taxon>Nectriaceae</taxon>
        <taxon>Fusarium</taxon>
        <taxon>Fusarium solani species complex</taxon>
        <taxon>Fusarium vanettenii</taxon>
    </lineage>
</organism>
<dbReference type="eggNOG" id="ENOG502SD76">
    <property type="taxonomic scope" value="Eukaryota"/>
</dbReference>
<evidence type="ECO:0000313" key="1">
    <source>
        <dbReference type="EMBL" id="EEU46569.1"/>
    </source>
</evidence>
<dbReference type="VEuPathDB" id="FungiDB:NECHADRAFT_100177"/>
<dbReference type="AlphaFoldDB" id="C7YR18"/>
<keyword evidence="2" id="KW-1185">Reference proteome</keyword>
<dbReference type="GeneID" id="9672820"/>
<dbReference type="OrthoDB" id="5405126at2759"/>
<gene>
    <name evidence="1" type="ORF">NECHADRAFT_100177</name>
</gene>
<dbReference type="RefSeq" id="XP_003052282.1">
    <property type="nucleotide sequence ID" value="XM_003052236.1"/>
</dbReference>
<dbReference type="Proteomes" id="UP000005206">
    <property type="component" value="Chromosome 4"/>
</dbReference>
<proteinExistence type="predicted"/>
<dbReference type="EMBL" id="GG698898">
    <property type="protein sequence ID" value="EEU46569.1"/>
    <property type="molecule type" value="Genomic_DNA"/>
</dbReference>
<reference evidence="1 2" key="1">
    <citation type="journal article" date="2009" name="PLoS Genet.">
        <title>The genome of Nectria haematococca: contribution of supernumerary chromosomes to gene expansion.</title>
        <authorList>
            <person name="Coleman J.J."/>
            <person name="Rounsley S.D."/>
            <person name="Rodriguez-Carres M."/>
            <person name="Kuo A."/>
            <person name="Wasmann C.C."/>
            <person name="Grimwood J."/>
            <person name="Schmutz J."/>
            <person name="Taga M."/>
            <person name="White G.J."/>
            <person name="Zhou S."/>
            <person name="Schwartz D.C."/>
            <person name="Freitag M."/>
            <person name="Ma L.J."/>
            <person name="Danchin E.G."/>
            <person name="Henrissat B."/>
            <person name="Coutinho P.M."/>
            <person name="Nelson D.R."/>
            <person name="Straney D."/>
            <person name="Napoli C.A."/>
            <person name="Barker B.M."/>
            <person name="Gribskov M."/>
            <person name="Rep M."/>
            <person name="Kroken S."/>
            <person name="Molnar I."/>
            <person name="Rensing C."/>
            <person name="Kennell J.C."/>
            <person name="Zamora J."/>
            <person name="Farman M.L."/>
            <person name="Selker E.U."/>
            <person name="Salamov A."/>
            <person name="Shapiro H."/>
            <person name="Pangilinan J."/>
            <person name="Lindquist E."/>
            <person name="Lamers C."/>
            <person name="Grigoriev I.V."/>
            <person name="Geiser D.M."/>
            <person name="Covert S.F."/>
            <person name="Temporini E."/>
            <person name="Vanetten H.D."/>
        </authorList>
    </citation>
    <scope>NUCLEOTIDE SEQUENCE [LARGE SCALE GENOMIC DNA]</scope>
    <source>
        <strain evidence="2">ATCC MYA-4622 / CBS 123669 / FGSC 9596 / NRRL 45880 / 77-13-4</strain>
    </source>
</reference>
<protein>
    <submittedName>
        <fullName evidence="1">Uncharacterized protein</fullName>
    </submittedName>
</protein>
<accession>C7YR18</accession>
<dbReference type="KEGG" id="nhe:NECHADRAFT_100177"/>
<dbReference type="InParanoid" id="C7YR18"/>
<dbReference type="HOGENOM" id="CLU_047846_2_0_1"/>
<dbReference type="OMA" id="AVIECAK"/>
<sequence length="391" mass="44004">MVKRSLASVARPLANLRVPSLSARQFSSTPAYGLSAIFSKTENTELNDVLGEIQEKIILPAYLPKKQQKLIFDPKMRSFIQQNPVVIELDGLEHKFTTIDRFKEIPNSKKALTDALNLMKTKEDWDNLGTLLAGYKKAAIRLQNYHYDKIIRKAGQSKQTYAIIECAMQSNKTGLRFARKNHLVLLLASINNKITSPSGEANESAQALRWIELVLDLVQRPEHKTKQPGATERLHKSPVVQGLLLYARASSIKAQQAAESSEEVDVQALKDNVESITSSWTRLGTDDLLNSPVLADLNPRSPFTKENEKKNDHLAVNFYILTLAQNIKGMELAQEILGDAAKDLTPIRDALEQHLKEFVEADERYLERWAETYTLTTGREPQWSVEAKAEA</sequence>
<evidence type="ECO:0000313" key="2">
    <source>
        <dbReference type="Proteomes" id="UP000005206"/>
    </source>
</evidence>
<name>C7YR18_FUSV7</name>